<dbReference type="EMBL" id="UYRW01009780">
    <property type="protein sequence ID" value="VDM98146.1"/>
    <property type="molecule type" value="Genomic_DNA"/>
</dbReference>
<gene>
    <name evidence="1" type="ORF">NOO_LOCUS12143</name>
</gene>
<name>A0A182EVF3_ONCOC</name>
<evidence type="ECO:0000313" key="2">
    <source>
        <dbReference type="Proteomes" id="UP000271087"/>
    </source>
</evidence>
<evidence type="ECO:0000313" key="1">
    <source>
        <dbReference type="EMBL" id="VDM98146.1"/>
    </source>
</evidence>
<accession>A0A182EVF3</accession>
<evidence type="ECO:0000313" key="3">
    <source>
        <dbReference type="WBParaSite" id="nOo.2.0.1.t12143-RA"/>
    </source>
</evidence>
<reference evidence="1 2" key="2">
    <citation type="submission" date="2018-08" db="EMBL/GenBank/DDBJ databases">
        <authorList>
            <person name="Laetsch R D."/>
            <person name="Stevens L."/>
            <person name="Kumar S."/>
            <person name="Blaxter L. M."/>
        </authorList>
    </citation>
    <scope>NUCLEOTIDE SEQUENCE [LARGE SCALE GENOMIC DNA]</scope>
</reference>
<keyword evidence="2" id="KW-1185">Reference proteome</keyword>
<organism evidence="3">
    <name type="scientific">Onchocerca ochengi</name>
    <name type="common">Filarial nematode worm</name>
    <dbReference type="NCBI Taxonomy" id="42157"/>
    <lineage>
        <taxon>Eukaryota</taxon>
        <taxon>Metazoa</taxon>
        <taxon>Ecdysozoa</taxon>
        <taxon>Nematoda</taxon>
        <taxon>Chromadorea</taxon>
        <taxon>Rhabditida</taxon>
        <taxon>Spirurina</taxon>
        <taxon>Spiruromorpha</taxon>
        <taxon>Filarioidea</taxon>
        <taxon>Onchocercidae</taxon>
        <taxon>Onchocerca</taxon>
    </lineage>
</organism>
<sequence>MTTTMQTPVSLSISPAETILEEEKMIKDETVKESTTKKSSVGDSNEKIELINPELSIKEGLSVIATTSLEKIKELEEGLLNVPELLDDSDEMLST</sequence>
<proteinExistence type="predicted"/>
<dbReference type="WBParaSite" id="nOo.2.0.1.t12143-RA">
    <property type="protein sequence ID" value="nOo.2.0.1.t12143-RA"/>
    <property type="gene ID" value="nOo.2.0.1.g12143"/>
</dbReference>
<reference evidence="3" key="1">
    <citation type="submission" date="2016-06" db="UniProtKB">
        <authorList>
            <consortium name="WormBaseParasite"/>
        </authorList>
    </citation>
    <scope>IDENTIFICATION</scope>
</reference>
<dbReference type="AlphaFoldDB" id="A0A182EVF3"/>
<protein>
    <submittedName>
        <fullName evidence="1 3">Uncharacterized protein</fullName>
    </submittedName>
</protein>
<dbReference type="Proteomes" id="UP000271087">
    <property type="component" value="Unassembled WGS sequence"/>
</dbReference>